<sequence>MRNYLAEEKLNTDMLHFLVEAGSELNATINCWKTYNLLKWMTRLRQNHDVLDFVIKWKNIGLNSDAIGEHLLSTKNFTSRNKQQTLHTSITMLRSSTFEYLKCENGKETNQNILANKCLI</sequence>
<accession>A0ABQ9EQF7</accession>
<dbReference type="EMBL" id="JARBDR010000793">
    <property type="protein sequence ID" value="KAJ8307464.1"/>
    <property type="molecule type" value="Genomic_DNA"/>
</dbReference>
<evidence type="ECO:0000313" key="1">
    <source>
        <dbReference type="EMBL" id="KAJ8307464.1"/>
    </source>
</evidence>
<reference evidence="1 2" key="1">
    <citation type="submission" date="2022-12" db="EMBL/GenBank/DDBJ databases">
        <title>Chromosome-level genome of Tegillarca granosa.</title>
        <authorList>
            <person name="Kim J."/>
        </authorList>
    </citation>
    <scope>NUCLEOTIDE SEQUENCE [LARGE SCALE GENOMIC DNA]</scope>
    <source>
        <strain evidence="1">Teg-2019</strain>
        <tissue evidence="1">Adductor muscle</tissue>
    </source>
</reference>
<protein>
    <submittedName>
        <fullName evidence="1">Uncharacterized protein</fullName>
    </submittedName>
</protein>
<comment type="caution">
    <text evidence="1">The sequence shown here is derived from an EMBL/GenBank/DDBJ whole genome shotgun (WGS) entry which is preliminary data.</text>
</comment>
<gene>
    <name evidence="1" type="ORF">KUTeg_015548</name>
</gene>
<proteinExistence type="predicted"/>
<organism evidence="1 2">
    <name type="scientific">Tegillarca granosa</name>
    <name type="common">Malaysian cockle</name>
    <name type="synonym">Anadara granosa</name>
    <dbReference type="NCBI Taxonomy" id="220873"/>
    <lineage>
        <taxon>Eukaryota</taxon>
        <taxon>Metazoa</taxon>
        <taxon>Spiralia</taxon>
        <taxon>Lophotrochozoa</taxon>
        <taxon>Mollusca</taxon>
        <taxon>Bivalvia</taxon>
        <taxon>Autobranchia</taxon>
        <taxon>Pteriomorphia</taxon>
        <taxon>Arcoida</taxon>
        <taxon>Arcoidea</taxon>
        <taxon>Arcidae</taxon>
        <taxon>Tegillarca</taxon>
    </lineage>
</organism>
<name>A0ABQ9EQF7_TEGGR</name>
<keyword evidence="2" id="KW-1185">Reference proteome</keyword>
<evidence type="ECO:0000313" key="2">
    <source>
        <dbReference type="Proteomes" id="UP001217089"/>
    </source>
</evidence>
<dbReference type="Proteomes" id="UP001217089">
    <property type="component" value="Unassembled WGS sequence"/>
</dbReference>